<name>A0A8X6KAY5_TRICU</name>
<keyword evidence="4" id="KW-1185">Reference proteome</keyword>
<dbReference type="EMBL" id="BMAO01020543">
    <property type="protein sequence ID" value="GFQ68241.1"/>
    <property type="molecule type" value="Genomic_DNA"/>
</dbReference>
<dbReference type="AlphaFoldDB" id="A0A8X6KAY5"/>
<organism evidence="3 4">
    <name type="scientific">Trichonephila clavata</name>
    <name type="common">Joro spider</name>
    <name type="synonym">Nephila clavata</name>
    <dbReference type="NCBI Taxonomy" id="2740835"/>
    <lineage>
        <taxon>Eukaryota</taxon>
        <taxon>Metazoa</taxon>
        <taxon>Ecdysozoa</taxon>
        <taxon>Arthropoda</taxon>
        <taxon>Chelicerata</taxon>
        <taxon>Arachnida</taxon>
        <taxon>Araneae</taxon>
        <taxon>Araneomorphae</taxon>
        <taxon>Entelegynae</taxon>
        <taxon>Araneoidea</taxon>
        <taxon>Nephilidae</taxon>
        <taxon>Trichonephila</taxon>
    </lineage>
</organism>
<feature type="region of interest" description="Disordered" evidence="1">
    <location>
        <begin position="271"/>
        <end position="435"/>
    </location>
</feature>
<keyword evidence="2" id="KW-0472">Membrane</keyword>
<feature type="compositionally biased region" description="Polar residues" evidence="1">
    <location>
        <begin position="275"/>
        <end position="421"/>
    </location>
</feature>
<evidence type="ECO:0000313" key="4">
    <source>
        <dbReference type="Proteomes" id="UP000887116"/>
    </source>
</evidence>
<evidence type="ECO:0000313" key="3">
    <source>
        <dbReference type="EMBL" id="GFQ68241.1"/>
    </source>
</evidence>
<proteinExistence type="predicted"/>
<feature type="transmembrane region" description="Helical" evidence="2">
    <location>
        <begin position="97"/>
        <end position="115"/>
    </location>
</feature>
<keyword evidence="2" id="KW-1133">Transmembrane helix</keyword>
<reference evidence="3" key="1">
    <citation type="submission" date="2020-07" db="EMBL/GenBank/DDBJ databases">
        <title>Multicomponent nature underlies the extraordinary mechanical properties of spider dragline silk.</title>
        <authorList>
            <person name="Kono N."/>
            <person name="Nakamura H."/>
            <person name="Mori M."/>
            <person name="Yoshida Y."/>
            <person name="Ohtoshi R."/>
            <person name="Malay A.D."/>
            <person name="Moran D.A.P."/>
            <person name="Tomita M."/>
            <person name="Numata K."/>
            <person name="Arakawa K."/>
        </authorList>
    </citation>
    <scope>NUCLEOTIDE SEQUENCE</scope>
</reference>
<evidence type="ECO:0000256" key="1">
    <source>
        <dbReference type="SAM" id="MobiDB-lite"/>
    </source>
</evidence>
<accession>A0A8X6KAY5</accession>
<keyword evidence="2" id="KW-0812">Transmembrane</keyword>
<comment type="caution">
    <text evidence="3">The sequence shown here is derived from an EMBL/GenBank/DDBJ whole genome shotgun (WGS) entry which is preliminary data.</text>
</comment>
<dbReference type="Proteomes" id="UP000887116">
    <property type="component" value="Unassembled WGS sequence"/>
</dbReference>
<dbReference type="OrthoDB" id="10604570at2759"/>
<feature type="compositionally biased region" description="Basic and acidic residues" evidence="1">
    <location>
        <begin position="422"/>
        <end position="433"/>
    </location>
</feature>
<protein>
    <submittedName>
        <fullName evidence="3">Uncharacterized protein</fullName>
    </submittedName>
</protein>
<evidence type="ECO:0000256" key="2">
    <source>
        <dbReference type="SAM" id="Phobius"/>
    </source>
</evidence>
<sequence length="477" mass="55071">MSSDTAERAFTVFVRRLILRTLQSCRIPSEIHRAIWHMKWGDVERDTDEAMETISLILIAAFEQVLECNEEKFFSSETSCTVFMLSCCLKMFAGHSYFFLVLVYVFLSDCIYFWFKRTKCYRILHTVEFCFQALYRRIFRNVLTSEFDYEKLRVFCKFLNNMLFPDSEIADLDAALRKWVENGESIVTVLDKLNERDENTFWTDFECNYFQELLIDNIQYDKTNISSQDFKADDAIKTYKSGDITLQKKVEPGKDSDSKCRAETIKCSDLDYQSKPGTSKSQDLDYQSKPGTSKSQDPDYQSKPGTSKSQDPDYQSKPGTSKSQDLDYQSKPGTSKSQDLDYQSKPGTSKSQDLDYQSKPGTSKSQDLDYQSKPGTSKSQDLDYQSKPGTSKSQDLDYQSKPGTSNSQDLDYQSKPGTSKSSLKEKTDKRKTANEFTTRIKKYKTDDLKMIQKYLDFTCKFCNTKCSQYLMCLSELI</sequence>
<gene>
    <name evidence="3" type="ORF">TNCT_67591</name>
</gene>